<sequence length="124" mass="13359">MDNSRSTTASGGNGLLAERNPLPPIVHLQLGLSFTTKPPTKPPSRRNININLLPRFSHSAVRTLASFGGTREKPSRNQTPKPARVRGSAGGSKLPALGGRKMEKIDSLARAAKAVRRSRGEREK</sequence>
<evidence type="ECO:0000313" key="2">
    <source>
        <dbReference type="EnsemblMetazoa" id="AATE008969-PA.1"/>
    </source>
</evidence>
<accession>A0A182J0F0</accession>
<proteinExistence type="predicted"/>
<feature type="region of interest" description="Disordered" evidence="1">
    <location>
        <begin position="67"/>
        <end position="105"/>
    </location>
</feature>
<dbReference type="VEuPathDB" id="VectorBase:AATE008969"/>
<feature type="region of interest" description="Disordered" evidence="1">
    <location>
        <begin position="1"/>
        <end position="21"/>
    </location>
</feature>
<evidence type="ECO:0000256" key="1">
    <source>
        <dbReference type="SAM" id="MobiDB-lite"/>
    </source>
</evidence>
<reference evidence="2" key="1">
    <citation type="submission" date="2022-08" db="UniProtKB">
        <authorList>
            <consortium name="EnsemblMetazoa"/>
        </authorList>
    </citation>
    <scope>IDENTIFICATION</scope>
    <source>
        <strain evidence="2">EBRO</strain>
    </source>
</reference>
<dbReference type="AlphaFoldDB" id="A0A182J0F0"/>
<name>A0A182J0F0_ANOAO</name>
<feature type="compositionally biased region" description="Polar residues" evidence="1">
    <location>
        <begin position="1"/>
        <end position="10"/>
    </location>
</feature>
<organism evidence="2">
    <name type="scientific">Anopheles atroparvus</name>
    <name type="common">European mosquito</name>
    <dbReference type="NCBI Taxonomy" id="41427"/>
    <lineage>
        <taxon>Eukaryota</taxon>
        <taxon>Metazoa</taxon>
        <taxon>Ecdysozoa</taxon>
        <taxon>Arthropoda</taxon>
        <taxon>Hexapoda</taxon>
        <taxon>Insecta</taxon>
        <taxon>Pterygota</taxon>
        <taxon>Neoptera</taxon>
        <taxon>Endopterygota</taxon>
        <taxon>Diptera</taxon>
        <taxon>Nematocera</taxon>
        <taxon>Culicoidea</taxon>
        <taxon>Culicidae</taxon>
        <taxon>Anophelinae</taxon>
        <taxon>Anopheles</taxon>
    </lineage>
</organism>
<dbReference type="EnsemblMetazoa" id="AATE008969-RA">
    <property type="protein sequence ID" value="AATE008969-PA.1"/>
    <property type="gene ID" value="AATE008969"/>
</dbReference>
<protein>
    <submittedName>
        <fullName evidence="2">Uncharacterized protein</fullName>
    </submittedName>
</protein>